<reference evidence="3" key="1">
    <citation type="submission" date="2019-01" db="EMBL/GenBank/DDBJ databases">
        <title>Anaerobic oxidation of ethane by archaea from a marine hydrocarbon seep.</title>
        <authorList>
            <person name="Musat F."/>
        </authorList>
    </citation>
    <scope>NUCLEOTIDE SEQUENCE [LARGE SCALE GENOMIC DNA]</scope>
</reference>
<gene>
    <name evidence="2" type="ORF">AEth_00299</name>
</gene>
<keyword evidence="1" id="KW-0472">Membrane</keyword>
<sequence length="166" mass="18996">MNNTTDIFFNNGQLDWNALSTLTNTILVLALVIITWWYAREVKKQTEFMKIDRAVEEMEKLVDYKGNPGRKRFIAGLRCTNENFNFKFKPKGFGLLARGIGYYAPNSVIILLRYLVEKRIDDEDFISNLAQAAKKCGEAYISGDLSPRTQHQIALMIAFSVSEMGR</sequence>
<keyword evidence="1" id="KW-0812">Transmembrane</keyword>
<dbReference type="Proteomes" id="UP000291831">
    <property type="component" value="Unassembled WGS sequence"/>
</dbReference>
<dbReference type="EMBL" id="RPGO01000005">
    <property type="protein sequence ID" value="RZB32621.1"/>
    <property type="molecule type" value="Genomic_DNA"/>
</dbReference>
<name>A0A8B3S349_9EURY</name>
<comment type="caution">
    <text evidence="2">The sequence shown here is derived from an EMBL/GenBank/DDBJ whole genome shotgun (WGS) entry which is preliminary data.</text>
</comment>
<evidence type="ECO:0000256" key="1">
    <source>
        <dbReference type="SAM" id="Phobius"/>
    </source>
</evidence>
<feature type="transmembrane region" description="Helical" evidence="1">
    <location>
        <begin position="18"/>
        <end position="39"/>
    </location>
</feature>
<proteinExistence type="predicted"/>
<protein>
    <submittedName>
        <fullName evidence="2">Uncharacterized protein</fullName>
    </submittedName>
</protein>
<dbReference type="AlphaFoldDB" id="A0A8B3S349"/>
<evidence type="ECO:0000313" key="3">
    <source>
        <dbReference type="Proteomes" id="UP000291831"/>
    </source>
</evidence>
<organism evidence="2 3">
    <name type="scientific">Candidatus Argoarchaeum ethanivorans</name>
    <dbReference type="NCBI Taxonomy" id="2608793"/>
    <lineage>
        <taxon>Archaea</taxon>
        <taxon>Methanobacteriati</taxon>
        <taxon>Methanobacteriota</taxon>
        <taxon>Stenosarchaea group</taxon>
        <taxon>Methanomicrobia</taxon>
        <taxon>Methanosarcinales</taxon>
        <taxon>Methanosarcinales incertae sedis</taxon>
        <taxon>GOM Arc I cluster</taxon>
        <taxon>Candidatus Argoarchaeum</taxon>
    </lineage>
</organism>
<accession>A0A8B3S349</accession>
<evidence type="ECO:0000313" key="2">
    <source>
        <dbReference type="EMBL" id="RZB32621.1"/>
    </source>
</evidence>
<keyword evidence="1" id="KW-1133">Transmembrane helix</keyword>